<dbReference type="SUPFAM" id="SSF55816">
    <property type="entry name" value="5'-nucleotidase (syn. UDP-sugar hydrolase), C-terminal domain"/>
    <property type="match status" value="1"/>
</dbReference>
<dbReference type="SUPFAM" id="SSF56300">
    <property type="entry name" value="Metallo-dependent phosphatases"/>
    <property type="match status" value="1"/>
</dbReference>
<comment type="caution">
    <text evidence="5">The sequence shown here is derived from an EMBL/GenBank/DDBJ whole genome shotgun (WGS) entry which is preliminary data.</text>
</comment>
<dbReference type="Gene3D" id="3.60.21.10">
    <property type="match status" value="1"/>
</dbReference>
<dbReference type="Pfam" id="PF02872">
    <property type="entry name" value="5_nucleotid_C"/>
    <property type="match status" value="1"/>
</dbReference>
<dbReference type="InterPro" id="IPR006179">
    <property type="entry name" value="5_nucleotidase/apyrase"/>
</dbReference>
<dbReference type="Pfam" id="PF00149">
    <property type="entry name" value="Metallophos"/>
    <property type="match status" value="1"/>
</dbReference>
<dbReference type="Proteomes" id="UP001596410">
    <property type="component" value="Unassembled WGS sequence"/>
</dbReference>
<dbReference type="InterPro" id="IPR029052">
    <property type="entry name" value="Metallo-depent_PP-like"/>
</dbReference>
<dbReference type="CDD" id="cd00845">
    <property type="entry name" value="MPP_UshA_N_like"/>
    <property type="match status" value="1"/>
</dbReference>
<dbReference type="PANTHER" id="PTHR11575:SF23">
    <property type="entry name" value="5-NUCLEOTIDASE FAMILY PROTEIN"/>
    <property type="match status" value="1"/>
</dbReference>
<dbReference type="EMBL" id="JBHSZV010000062">
    <property type="protein sequence ID" value="MFC7063995.1"/>
    <property type="molecule type" value="Genomic_DNA"/>
</dbReference>
<evidence type="ECO:0000313" key="5">
    <source>
        <dbReference type="EMBL" id="MFC7063995.1"/>
    </source>
</evidence>
<proteinExistence type="inferred from homology"/>
<keyword evidence="6" id="KW-1185">Reference proteome</keyword>
<comment type="similarity">
    <text evidence="2">Belongs to the 5'-nucleotidase family.</text>
</comment>
<accession>A0ABW2ESS7</accession>
<name>A0ABW2ESS7_9BACI</name>
<evidence type="ECO:0000259" key="3">
    <source>
        <dbReference type="Pfam" id="PF00149"/>
    </source>
</evidence>
<dbReference type="InterPro" id="IPR011240">
    <property type="entry name" value="Pesterase_YunD"/>
</dbReference>
<dbReference type="InterPro" id="IPR004843">
    <property type="entry name" value="Calcineurin-like_PHP"/>
</dbReference>
<dbReference type="RefSeq" id="WP_204708383.1">
    <property type="nucleotide sequence ID" value="NZ_JBHSZV010000062.1"/>
</dbReference>
<feature type="domain" description="5'-Nucleotidase C-terminal" evidence="4">
    <location>
        <begin position="290"/>
        <end position="427"/>
    </location>
</feature>
<evidence type="ECO:0000256" key="2">
    <source>
        <dbReference type="RuleBase" id="RU362119"/>
    </source>
</evidence>
<keyword evidence="1" id="KW-0732">Signal</keyword>
<protein>
    <submittedName>
        <fullName evidence="5">Bifunctional metallophosphatase/5'-nucleotidase</fullName>
    </submittedName>
</protein>
<gene>
    <name evidence="5" type="ORF">ACFQIC_19540</name>
</gene>
<evidence type="ECO:0000313" key="6">
    <source>
        <dbReference type="Proteomes" id="UP001596410"/>
    </source>
</evidence>
<dbReference type="InterPro" id="IPR008334">
    <property type="entry name" value="5'-Nucleotdase_C"/>
</dbReference>
<evidence type="ECO:0000259" key="4">
    <source>
        <dbReference type="Pfam" id="PF02872"/>
    </source>
</evidence>
<dbReference type="PIRSF" id="PIRSF036361">
    <property type="entry name" value="YunD"/>
    <property type="match status" value="1"/>
</dbReference>
<sequence>MKEKIFLYYTSDLHSHFENWPQIVGYFNKRKEKHKLNKETYWLLDNGDHADRFHPITEGLMGKGNVELLNKAGYSFANLGNNEGITLSHDDLFHLYDDAKFDVVCANLSSLKEPQPKWLQPYQIKTTPQGTKIAVMGLTAPFETFYRMLGWQIDSPIDTLDHYYEEIKQQVDIFVLLSHLGIYDDEEIAKNYPAIDIIIGGHTHHLFQNGEKYGDSVLTAVGKHGTHLGEVYLEWDHSKRCLSKREAYAVSTENMRKNEIVTEELESMREQAVEHLKETVTILDEPLKIAWFKETTLMSRLTNGLKEWANADIGMLNAGVLLDHLNQGEVTYEDIHRICPHPMNPCKVEITGDELLEIIRVGHTKKLTEIRLKGLGFRGEVIGKMIFSGLEIETVIGEDDEERVRTVSFNGSPIQRDLTYSLATADTFTFGRLFPEIAYAKKKVYYMPELLRDVLAKALLEKN</sequence>
<keyword evidence="2" id="KW-0547">Nucleotide-binding</keyword>
<dbReference type="InterPro" id="IPR036907">
    <property type="entry name" value="5'-Nucleotdase_C_sf"/>
</dbReference>
<dbReference type="PRINTS" id="PR01607">
    <property type="entry name" value="APYRASEFAMLY"/>
</dbReference>
<feature type="domain" description="Calcineurin-like phosphoesterase" evidence="3">
    <location>
        <begin position="10"/>
        <end position="205"/>
    </location>
</feature>
<dbReference type="Gene3D" id="3.90.780.10">
    <property type="entry name" value="5'-Nucleotidase, C-terminal domain"/>
    <property type="match status" value="1"/>
</dbReference>
<reference evidence="6" key="1">
    <citation type="journal article" date="2019" name="Int. J. Syst. Evol. Microbiol.">
        <title>The Global Catalogue of Microorganisms (GCM) 10K type strain sequencing project: providing services to taxonomists for standard genome sequencing and annotation.</title>
        <authorList>
            <consortium name="The Broad Institute Genomics Platform"/>
            <consortium name="The Broad Institute Genome Sequencing Center for Infectious Disease"/>
            <person name="Wu L."/>
            <person name="Ma J."/>
        </authorList>
    </citation>
    <scope>NUCLEOTIDE SEQUENCE [LARGE SCALE GENOMIC DNA]</scope>
    <source>
        <strain evidence="6">CGMCC 4.1621</strain>
    </source>
</reference>
<evidence type="ECO:0000256" key="1">
    <source>
        <dbReference type="ARBA" id="ARBA00022729"/>
    </source>
</evidence>
<organism evidence="5 6">
    <name type="scientific">Halobacillus seohaensis</name>
    <dbReference type="NCBI Taxonomy" id="447421"/>
    <lineage>
        <taxon>Bacteria</taxon>
        <taxon>Bacillati</taxon>
        <taxon>Bacillota</taxon>
        <taxon>Bacilli</taxon>
        <taxon>Bacillales</taxon>
        <taxon>Bacillaceae</taxon>
        <taxon>Halobacillus</taxon>
    </lineage>
</organism>
<dbReference type="PANTHER" id="PTHR11575">
    <property type="entry name" value="5'-NUCLEOTIDASE-RELATED"/>
    <property type="match status" value="1"/>
</dbReference>
<keyword evidence="2" id="KW-0378">Hydrolase</keyword>